<evidence type="ECO:0000256" key="1">
    <source>
        <dbReference type="ARBA" id="ARBA00001933"/>
    </source>
</evidence>
<comment type="caution">
    <text evidence="8">The sequence shown here is derived from an EMBL/GenBank/DDBJ whole genome shotgun (WGS) entry which is preliminary data.</text>
</comment>
<evidence type="ECO:0000259" key="7">
    <source>
        <dbReference type="PROSITE" id="PS50075"/>
    </source>
</evidence>
<dbReference type="Pfam" id="PF02784">
    <property type="entry name" value="Orn_Arg_deC_N"/>
    <property type="match status" value="1"/>
</dbReference>
<dbReference type="InterPro" id="IPR009081">
    <property type="entry name" value="PP-bd_ACP"/>
</dbReference>
<dbReference type="PROSITE" id="PS50075">
    <property type="entry name" value="CARRIER"/>
    <property type="match status" value="1"/>
</dbReference>
<dbReference type="Proteomes" id="UP001470023">
    <property type="component" value="Unassembled WGS sequence"/>
</dbReference>
<dbReference type="Pfam" id="PF00278">
    <property type="entry name" value="Orn_DAP_Arg_deC"/>
    <property type="match status" value="1"/>
</dbReference>
<feature type="compositionally biased region" description="Low complexity" evidence="6">
    <location>
        <begin position="348"/>
        <end position="360"/>
    </location>
</feature>
<evidence type="ECO:0000256" key="3">
    <source>
        <dbReference type="ARBA" id="ARBA00022553"/>
    </source>
</evidence>
<gene>
    <name evidence="8" type="ORF">ABT272_10800</name>
</gene>
<dbReference type="InterPro" id="IPR022643">
    <property type="entry name" value="De-COase2_C"/>
</dbReference>
<keyword evidence="2" id="KW-0596">Phosphopantetheine</keyword>
<dbReference type="PANTHER" id="PTHR43727:SF2">
    <property type="entry name" value="GROUP IV DECARBOXYLASE"/>
    <property type="match status" value="1"/>
</dbReference>
<dbReference type="Pfam" id="PF00550">
    <property type="entry name" value="PP-binding"/>
    <property type="match status" value="1"/>
</dbReference>
<evidence type="ECO:0000313" key="8">
    <source>
        <dbReference type="EMBL" id="MER6428224.1"/>
    </source>
</evidence>
<keyword evidence="4" id="KW-0663">Pyridoxal phosphate</keyword>
<comment type="similarity">
    <text evidence="5">Belongs to the Orn/Lys/Arg decarboxylase class-II family.</text>
</comment>
<feature type="domain" description="Carrier" evidence="7">
    <location>
        <begin position="465"/>
        <end position="543"/>
    </location>
</feature>
<dbReference type="InterPro" id="IPR022644">
    <property type="entry name" value="De-COase2_N"/>
</dbReference>
<evidence type="ECO:0000256" key="6">
    <source>
        <dbReference type="SAM" id="MobiDB-lite"/>
    </source>
</evidence>
<protein>
    <submittedName>
        <fullName evidence="8">Phosphopantetheine-binding protein</fullName>
    </submittedName>
</protein>
<sequence>MSTDSDLAGRTGPAAPAVRRLAERYGSPLYVYDLDRVRTALADLRAALPQPSRVYYSLKANPHPALVAELRRGGARAEVTSRGELAAALQAGHPAAELMYSGPGKVRAELDEAITAGMRTFSAESFGDLERIGAAAHAQGVTADCVLRINAAGAPGQAGLRMTGAPSQFGFDLDDLTEHRARLLTEGTRIVGMHFFPLTNARDEDGLCAELAQSVRTAARLRTELGIPLHLLDLGGGFAAPYATPGERPVYRGLRAALTAVLDEHLPGWRDGEPVVAFESGRYLVGDSGQLVATVTDVKHSRGSVYAVLDSGINHLGGLAGLGRLLPLSARPLDPADPGDDHPETHGPPDGAPADGARPATVTLAGPLCTPADILARAAELPGLRPGDLLAFPNVGAYGLSASLLGFLGHPAPAEIVVDGHEVVSATRLALGRHDAEPLTAPRTEESAAMTDTTAAVPATDASAPPWDKAYEELLLELLPRLASQGPLRPDSSLKAAGLDSLAMVETLVRVEQTYGIAVPDSELVADTFATPAALWRVVSALRDGSVGPA</sequence>
<dbReference type="SUPFAM" id="SSF47336">
    <property type="entry name" value="ACP-like"/>
    <property type="match status" value="1"/>
</dbReference>
<keyword evidence="3" id="KW-0597">Phosphoprotein</keyword>
<evidence type="ECO:0000256" key="4">
    <source>
        <dbReference type="ARBA" id="ARBA00022898"/>
    </source>
</evidence>
<name>A0ABV1U3E3_9ACTN</name>
<comment type="cofactor">
    <cofactor evidence="1">
        <name>pyridoxal 5'-phosphate</name>
        <dbReference type="ChEBI" id="CHEBI:597326"/>
    </cofactor>
</comment>
<dbReference type="InterPro" id="IPR029066">
    <property type="entry name" value="PLP-binding_barrel"/>
</dbReference>
<dbReference type="RefSeq" id="WP_073891888.1">
    <property type="nucleotide sequence ID" value="NZ_JBEOYA010000132.1"/>
</dbReference>
<keyword evidence="9" id="KW-1185">Reference proteome</keyword>
<reference evidence="8 9" key="1">
    <citation type="submission" date="2024-06" db="EMBL/GenBank/DDBJ databases">
        <title>The Natural Products Discovery Center: Release of the First 8490 Sequenced Strains for Exploring Actinobacteria Biosynthetic Diversity.</title>
        <authorList>
            <person name="Kalkreuter E."/>
            <person name="Kautsar S.A."/>
            <person name="Yang D."/>
            <person name="Bader C.D."/>
            <person name="Teijaro C.N."/>
            <person name="Fluegel L."/>
            <person name="Davis C.M."/>
            <person name="Simpson J.R."/>
            <person name="Lauterbach L."/>
            <person name="Steele A.D."/>
            <person name="Gui C."/>
            <person name="Meng S."/>
            <person name="Li G."/>
            <person name="Viehrig K."/>
            <person name="Ye F."/>
            <person name="Su P."/>
            <person name="Kiefer A.F."/>
            <person name="Nichols A."/>
            <person name="Cepeda A.J."/>
            <person name="Yan W."/>
            <person name="Fan B."/>
            <person name="Jiang Y."/>
            <person name="Adhikari A."/>
            <person name="Zheng C.-J."/>
            <person name="Schuster L."/>
            <person name="Cowan T.M."/>
            <person name="Smanski M.J."/>
            <person name="Chevrette M.G."/>
            <person name="De Carvalho L.P.S."/>
            <person name="Shen B."/>
        </authorList>
    </citation>
    <scope>NUCLEOTIDE SEQUENCE [LARGE SCALE GENOMIC DNA]</scope>
    <source>
        <strain evidence="8 9">NPDC001166</strain>
    </source>
</reference>
<feature type="region of interest" description="Disordered" evidence="6">
    <location>
        <begin position="330"/>
        <end position="363"/>
    </location>
</feature>
<dbReference type="InterPro" id="IPR000183">
    <property type="entry name" value="Orn/DAP/Arg_de-COase"/>
</dbReference>
<dbReference type="Gene3D" id="1.10.1200.10">
    <property type="entry name" value="ACP-like"/>
    <property type="match status" value="1"/>
</dbReference>
<dbReference type="InterPro" id="IPR009006">
    <property type="entry name" value="Ala_racemase/Decarboxylase_C"/>
</dbReference>
<dbReference type="PROSITE" id="PS00012">
    <property type="entry name" value="PHOSPHOPANTETHEINE"/>
    <property type="match status" value="1"/>
</dbReference>
<dbReference type="SUPFAM" id="SSF51419">
    <property type="entry name" value="PLP-binding barrel"/>
    <property type="match status" value="1"/>
</dbReference>
<dbReference type="Gene3D" id="3.20.20.10">
    <property type="entry name" value="Alanine racemase"/>
    <property type="match status" value="1"/>
</dbReference>
<evidence type="ECO:0000256" key="2">
    <source>
        <dbReference type="ARBA" id="ARBA00022450"/>
    </source>
</evidence>
<dbReference type="SUPFAM" id="SSF50621">
    <property type="entry name" value="Alanine racemase C-terminal domain-like"/>
    <property type="match status" value="1"/>
</dbReference>
<dbReference type="EMBL" id="JBEPAZ010000006">
    <property type="protein sequence ID" value="MER6428224.1"/>
    <property type="molecule type" value="Genomic_DNA"/>
</dbReference>
<organism evidence="8 9">
    <name type="scientific">Streptomyces sp. 900105245</name>
    <dbReference type="NCBI Taxonomy" id="3154379"/>
    <lineage>
        <taxon>Bacteria</taxon>
        <taxon>Bacillati</taxon>
        <taxon>Actinomycetota</taxon>
        <taxon>Actinomycetes</taxon>
        <taxon>Kitasatosporales</taxon>
        <taxon>Streptomycetaceae</taxon>
        <taxon>Streptomyces</taxon>
    </lineage>
</organism>
<dbReference type="PANTHER" id="PTHR43727">
    <property type="entry name" value="DIAMINOPIMELATE DECARBOXYLASE"/>
    <property type="match status" value="1"/>
</dbReference>
<dbReference type="PRINTS" id="PR01179">
    <property type="entry name" value="ODADCRBXLASE"/>
</dbReference>
<proteinExistence type="inferred from homology"/>
<evidence type="ECO:0000313" key="9">
    <source>
        <dbReference type="Proteomes" id="UP001470023"/>
    </source>
</evidence>
<accession>A0ABV1U3E3</accession>
<evidence type="ECO:0000256" key="5">
    <source>
        <dbReference type="RuleBase" id="RU003737"/>
    </source>
</evidence>
<dbReference type="Gene3D" id="2.40.37.10">
    <property type="entry name" value="Lyase, Ornithine Decarboxylase, Chain A, domain 1"/>
    <property type="match status" value="1"/>
</dbReference>
<dbReference type="InterPro" id="IPR006162">
    <property type="entry name" value="Ppantetheine_attach_site"/>
</dbReference>
<dbReference type="InterPro" id="IPR036736">
    <property type="entry name" value="ACP-like_sf"/>
</dbReference>